<dbReference type="RefSeq" id="WP_092608947.1">
    <property type="nucleotide sequence ID" value="NZ_FNHU01000004.1"/>
</dbReference>
<dbReference type="OrthoDB" id="4808449at2"/>
<feature type="transmembrane region" description="Helical" evidence="1">
    <location>
        <begin position="54"/>
        <end position="73"/>
    </location>
</feature>
<dbReference type="InterPro" id="IPR025671">
    <property type="entry name" value="HXXEE"/>
</dbReference>
<evidence type="ECO:0008006" key="4">
    <source>
        <dbReference type="Google" id="ProtNLM"/>
    </source>
</evidence>
<dbReference type="Pfam" id="PF13787">
    <property type="entry name" value="HXXEE"/>
    <property type="match status" value="1"/>
</dbReference>
<accession>A0A1G9UJE1</accession>
<keyword evidence="1" id="KW-1133">Transmembrane helix</keyword>
<dbReference type="Proteomes" id="UP000199671">
    <property type="component" value="Unassembled WGS sequence"/>
</dbReference>
<organism evidence="2 3">
    <name type="scientific">Actinomyces ruminicola</name>
    <dbReference type="NCBI Taxonomy" id="332524"/>
    <lineage>
        <taxon>Bacteria</taxon>
        <taxon>Bacillati</taxon>
        <taxon>Actinomycetota</taxon>
        <taxon>Actinomycetes</taxon>
        <taxon>Actinomycetales</taxon>
        <taxon>Actinomycetaceae</taxon>
        <taxon>Actinomyces</taxon>
    </lineage>
</organism>
<keyword evidence="1" id="KW-0812">Transmembrane</keyword>
<proteinExistence type="predicted"/>
<feature type="transmembrane region" description="Helical" evidence="1">
    <location>
        <begin position="94"/>
        <end position="120"/>
    </location>
</feature>
<evidence type="ECO:0000313" key="3">
    <source>
        <dbReference type="Proteomes" id="UP000199671"/>
    </source>
</evidence>
<gene>
    <name evidence="2" type="ORF">SAMN04487766_104126</name>
</gene>
<name>A0A1G9UJE1_9ACTO</name>
<dbReference type="EMBL" id="FNHU01000004">
    <property type="protein sequence ID" value="SDM59997.1"/>
    <property type="molecule type" value="Genomic_DNA"/>
</dbReference>
<dbReference type="AlphaFoldDB" id="A0A1G9UJE1"/>
<sequence length="168" mass="18390">MDTVDLATSGLFFAWMAHDLEEYATMPGRAHPFLHALPLLPEDVRTRGMSRDQVYVALSLMGALMAAASVDGFRTRGRSAFYQAMLYGYGMHAFMHLGSAALARGYTPGCVTALPVVLPFWRFAKAALRADGVEPKAARWTIPAFPVVGVVLHGAGYLAARRWRRFAA</sequence>
<protein>
    <recommendedName>
        <fullName evidence="4">HXXEE domain-containing protein</fullName>
    </recommendedName>
</protein>
<feature type="transmembrane region" description="Helical" evidence="1">
    <location>
        <begin position="140"/>
        <end position="160"/>
    </location>
</feature>
<evidence type="ECO:0000313" key="2">
    <source>
        <dbReference type="EMBL" id="SDM59997.1"/>
    </source>
</evidence>
<evidence type="ECO:0000256" key="1">
    <source>
        <dbReference type="SAM" id="Phobius"/>
    </source>
</evidence>
<reference evidence="2 3" key="1">
    <citation type="submission" date="2016-10" db="EMBL/GenBank/DDBJ databases">
        <authorList>
            <person name="de Groot N.N."/>
        </authorList>
    </citation>
    <scope>NUCLEOTIDE SEQUENCE [LARGE SCALE GENOMIC DNA]</scope>
    <source>
        <strain evidence="2 3">KPR-7B</strain>
    </source>
</reference>
<keyword evidence="1" id="KW-0472">Membrane</keyword>